<organism evidence="6 7">
    <name type="scientific">Gimibacter soli</name>
    <dbReference type="NCBI Taxonomy" id="3024400"/>
    <lineage>
        <taxon>Bacteria</taxon>
        <taxon>Pseudomonadati</taxon>
        <taxon>Pseudomonadota</taxon>
        <taxon>Alphaproteobacteria</taxon>
        <taxon>Kordiimonadales</taxon>
        <taxon>Temperatibacteraceae</taxon>
        <taxon>Gimibacter</taxon>
    </lineage>
</organism>
<comment type="similarity">
    <text evidence="1">Belongs to the membrane fusion protein (MFP) (TC 8.A.1) family.</text>
</comment>
<dbReference type="InterPro" id="IPR058625">
    <property type="entry name" value="MdtA-like_BSH"/>
</dbReference>
<evidence type="ECO:0000259" key="3">
    <source>
        <dbReference type="Pfam" id="PF25917"/>
    </source>
</evidence>
<feature type="domain" description="CusB-like beta-barrel" evidence="4">
    <location>
        <begin position="200"/>
        <end position="274"/>
    </location>
</feature>
<dbReference type="PANTHER" id="PTHR30469:SF16">
    <property type="entry name" value="HAE1 FAMILY EFFLUX PUMP MFP COMPONENT"/>
    <property type="match status" value="1"/>
</dbReference>
<dbReference type="EMBL" id="CP116805">
    <property type="protein sequence ID" value="WCL52692.1"/>
    <property type="molecule type" value="Genomic_DNA"/>
</dbReference>
<dbReference type="Pfam" id="PF25989">
    <property type="entry name" value="YknX_C"/>
    <property type="match status" value="1"/>
</dbReference>
<sequence>MSRAKVYLSGLLVAVMAGSAWLLLSDPKGGEGQGRGMSAITVRAVPAEKRKFADIVEAIGTARSKESVVLMSRVSETVSKVLFDDGQLVEEGQLLVKLTDDEEKAAIEEAGAYLREAQQQYDRITDLVRRGNASTATLDNAKRQLDEAQARLDGAKARLNDRRIEAPFDGILGLRQVSEGSLITTTTPITTIDQIDVMKVDFSVPERFIAALKPGQSVDARVEAYQGETFSGKVTTVNSRVDPISRTIIVRAEVDNKDLRLRPGMLMSVELTSRTWDGLAVPEEAVVPTAGKDYVFVVENGLSNRKEVMLGLRRPGYVEITGGLGEGDLVVTEGTLRLGNDDVPVRLLGQAAEAEAGSNTVEAAQ</sequence>
<dbReference type="SUPFAM" id="SSF111369">
    <property type="entry name" value="HlyD-like secretion proteins"/>
    <property type="match status" value="1"/>
</dbReference>
<evidence type="ECO:0000259" key="4">
    <source>
        <dbReference type="Pfam" id="PF25954"/>
    </source>
</evidence>
<dbReference type="Pfam" id="PF25954">
    <property type="entry name" value="Beta-barrel_RND_2"/>
    <property type="match status" value="1"/>
</dbReference>
<dbReference type="Gene3D" id="2.40.420.20">
    <property type="match status" value="1"/>
</dbReference>
<dbReference type="InterPro" id="IPR058792">
    <property type="entry name" value="Beta-barrel_RND_2"/>
</dbReference>
<dbReference type="Pfam" id="PF25917">
    <property type="entry name" value="BSH_RND"/>
    <property type="match status" value="1"/>
</dbReference>
<evidence type="ECO:0000256" key="2">
    <source>
        <dbReference type="SAM" id="Coils"/>
    </source>
</evidence>
<keyword evidence="2" id="KW-0175">Coiled coil</keyword>
<feature type="coiled-coil region" evidence="2">
    <location>
        <begin position="131"/>
        <end position="165"/>
    </location>
</feature>
<dbReference type="KEGG" id="gso:PH603_09090"/>
<feature type="domain" description="YknX-like C-terminal permuted SH3-like" evidence="5">
    <location>
        <begin position="278"/>
        <end position="338"/>
    </location>
</feature>
<keyword evidence="7" id="KW-1185">Reference proteome</keyword>
<accession>A0AAE9XKN5</accession>
<dbReference type="PANTHER" id="PTHR30469">
    <property type="entry name" value="MULTIDRUG RESISTANCE PROTEIN MDTA"/>
    <property type="match status" value="1"/>
</dbReference>
<dbReference type="Proteomes" id="UP001217500">
    <property type="component" value="Chromosome"/>
</dbReference>
<dbReference type="GO" id="GO:0015562">
    <property type="term" value="F:efflux transmembrane transporter activity"/>
    <property type="evidence" value="ECO:0007669"/>
    <property type="project" value="TreeGrafter"/>
</dbReference>
<dbReference type="RefSeq" id="WP_289502031.1">
    <property type="nucleotide sequence ID" value="NZ_CP116805.1"/>
</dbReference>
<evidence type="ECO:0000259" key="5">
    <source>
        <dbReference type="Pfam" id="PF25989"/>
    </source>
</evidence>
<dbReference type="InterPro" id="IPR058637">
    <property type="entry name" value="YknX-like_C"/>
</dbReference>
<evidence type="ECO:0000313" key="7">
    <source>
        <dbReference type="Proteomes" id="UP001217500"/>
    </source>
</evidence>
<gene>
    <name evidence="6" type="ORF">PH603_09090</name>
</gene>
<dbReference type="GO" id="GO:1990281">
    <property type="term" value="C:efflux pump complex"/>
    <property type="evidence" value="ECO:0007669"/>
    <property type="project" value="TreeGrafter"/>
</dbReference>
<reference evidence="6" key="1">
    <citation type="submission" date="2023-01" db="EMBL/GenBank/DDBJ databases">
        <title>The genome sequence of Kordiimonadaceae bacterium 6D33.</title>
        <authorList>
            <person name="Liu Y."/>
        </authorList>
    </citation>
    <scope>NUCLEOTIDE SEQUENCE</scope>
    <source>
        <strain evidence="6">6D33</strain>
    </source>
</reference>
<dbReference type="FunFam" id="2.40.30.170:FF:000010">
    <property type="entry name" value="Efflux RND transporter periplasmic adaptor subunit"/>
    <property type="match status" value="1"/>
</dbReference>
<protein>
    <submittedName>
        <fullName evidence="6">Efflux RND transporter periplasmic adaptor subunit</fullName>
    </submittedName>
</protein>
<dbReference type="Gene3D" id="2.40.50.100">
    <property type="match status" value="1"/>
</dbReference>
<name>A0AAE9XKN5_9PROT</name>
<proteinExistence type="inferred from homology"/>
<dbReference type="Gene3D" id="2.40.30.170">
    <property type="match status" value="1"/>
</dbReference>
<dbReference type="Gene3D" id="1.10.287.470">
    <property type="entry name" value="Helix hairpin bin"/>
    <property type="match status" value="1"/>
</dbReference>
<dbReference type="InterPro" id="IPR006143">
    <property type="entry name" value="RND_pump_MFP"/>
</dbReference>
<evidence type="ECO:0000313" key="6">
    <source>
        <dbReference type="EMBL" id="WCL52692.1"/>
    </source>
</evidence>
<evidence type="ECO:0000256" key="1">
    <source>
        <dbReference type="ARBA" id="ARBA00009477"/>
    </source>
</evidence>
<dbReference type="AlphaFoldDB" id="A0AAE9XKN5"/>
<dbReference type="NCBIfam" id="TIGR01730">
    <property type="entry name" value="RND_mfp"/>
    <property type="match status" value="1"/>
</dbReference>
<feature type="domain" description="Multidrug resistance protein MdtA-like barrel-sandwich hybrid" evidence="3">
    <location>
        <begin position="68"/>
        <end position="188"/>
    </location>
</feature>